<name>C6E3F7_GEOSM</name>
<accession>C6E3F7</accession>
<feature type="transmembrane region" description="Helical" evidence="11">
    <location>
        <begin position="247"/>
        <end position="267"/>
    </location>
</feature>
<evidence type="ECO:0000256" key="11">
    <source>
        <dbReference type="HAMAP-Rule" id="MF_01522"/>
    </source>
</evidence>
<dbReference type="InterPro" id="IPR023051">
    <property type="entry name" value="Kup"/>
</dbReference>
<feature type="transmembrane region" description="Helical" evidence="11">
    <location>
        <begin position="365"/>
        <end position="388"/>
    </location>
</feature>
<evidence type="ECO:0000256" key="7">
    <source>
        <dbReference type="ARBA" id="ARBA00022958"/>
    </source>
</evidence>
<evidence type="ECO:0000256" key="5">
    <source>
        <dbReference type="ARBA" id="ARBA00022692"/>
    </source>
</evidence>
<organism evidence="14">
    <name type="scientific">Geobacter sp. (strain M21)</name>
    <dbReference type="NCBI Taxonomy" id="443144"/>
    <lineage>
        <taxon>Bacteria</taxon>
        <taxon>Pseudomonadati</taxon>
        <taxon>Thermodesulfobacteriota</taxon>
        <taxon>Desulfuromonadia</taxon>
        <taxon>Geobacterales</taxon>
        <taxon>Geobacteraceae</taxon>
        <taxon>Geobacter</taxon>
    </lineage>
</organism>
<comment type="function">
    <text evidence="11">Transport of potassium into the cell. Likely operates as a K(+):H(+) symporter.</text>
</comment>
<dbReference type="OrthoDB" id="9805577at2"/>
<feature type="transmembrane region" description="Helical" evidence="11">
    <location>
        <begin position="45"/>
        <end position="68"/>
    </location>
</feature>
<evidence type="ECO:0000259" key="12">
    <source>
        <dbReference type="Pfam" id="PF02705"/>
    </source>
</evidence>
<keyword evidence="10 11" id="KW-0472">Membrane</keyword>
<feature type="transmembrane region" description="Helical" evidence="11">
    <location>
        <begin position="97"/>
        <end position="121"/>
    </location>
</feature>
<evidence type="ECO:0000256" key="1">
    <source>
        <dbReference type="ARBA" id="ARBA00004141"/>
    </source>
</evidence>
<reference evidence="14" key="1">
    <citation type="submission" date="2009-07" db="EMBL/GenBank/DDBJ databases">
        <title>Complete sequence of Geobacter sp. M21.</title>
        <authorList>
            <consortium name="US DOE Joint Genome Institute"/>
            <person name="Lucas S."/>
            <person name="Copeland A."/>
            <person name="Lapidus A."/>
            <person name="Glavina del Rio T."/>
            <person name="Dalin E."/>
            <person name="Tice H."/>
            <person name="Bruce D."/>
            <person name="Goodwin L."/>
            <person name="Pitluck S."/>
            <person name="Saunders E."/>
            <person name="Brettin T."/>
            <person name="Detter J.C."/>
            <person name="Han C."/>
            <person name="Larimer F."/>
            <person name="Land M."/>
            <person name="Hauser L."/>
            <person name="Kyrpides N."/>
            <person name="Ovchinnikova G."/>
            <person name="Lovley D."/>
        </authorList>
    </citation>
    <scope>NUCLEOTIDE SEQUENCE [LARGE SCALE GENOMIC DNA]</scope>
    <source>
        <strain evidence="14">M21</strain>
    </source>
</reference>
<dbReference type="PANTHER" id="PTHR30540">
    <property type="entry name" value="OSMOTIC STRESS POTASSIUM TRANSPORTER"/>
    <property type="match status" value="1"/>
</dbReference>
<dbReference type="HAMAP" id="MF_01522">
    <property type="entry name" value="Kup"/>
    <property type="match status" value="1"/>
</dbReference>
<dbReference type="GO" id="GO:0015293">
    <property type="term" value="F:symporter activity"/>
    <property type="evidence" value="ECO:0007669"/>
    <property type="project" value="UniProtKB-UniRule"/>
</dbReference>
<evidence type="ECO:0000256" key="4">
    <source>
        <dbReference type="ARBA" id="ARBA00022538"/>
    </source>
</evidence>
<keyword evidence="3 11" id="KW-1003">Cell membrane</keyword>
<keyword evidence="2 11" id="KW-0813">Transport</keyword>
<feature type="transmembrane region" description="Helical" evidence="11">
    <location>
        <begin position="339"/>
        <end position="359"/>
    </location>
</feature>
<comment type="subcellular location">
    <subcellularLocation>
        <location evidence="11">Cell membrane</location>
        <topology evidence="11">Multi-pass membrane protein</topology>
    </subcellularLocation>
    <subcellularLocation>
        <location evidence="1">Membrane</location>
        <topology evidence="1">Multi-pass membrane protein</topology>
    </subcellularLocation>
</comment>
<evidence type="ECO:0000259" key="13">
    <source>
        <dbReference type="Pfam" id="PF22776"/>
    </source>
</evidence>
<evidence type="ECO:0000256" key="6">
    <source>
        <dbReference type="ARBA" id="ARBA00022847"/>
    </source>
</evidence>
<feature type="transmembrane region" description="Helical" evidence="11">
    <location>
        <begin position="170"/>
        <end position="191"/>
    </location>
</feature>
<feature type="transmembrane region" description="Helical" evidence="11">
    <location>
        <begin position="421"/>
        <end position="440"/>
    </location>
</feature>
<dbReference type="AlphaFoldDB" id="C6E3F7"/>
<feature type="domain" description="K+ potassium transporter C-terminal" evidence="13">
    <location>
        <begin position="473"/>
        <end position="606"/>
    </location>
</feature>
<protein>
    <recommendedName>
        <fullName evidence="11">Probable potassium transport system protein Kup</fullName>
    </recommendedName>
</protein>
<feature type="transmembrane region" description="Helical" evidence="11">
    <location>
        <begin position="287"/>
        <end position="318"/>
    </location>
</feature>
<keyword evidence="4 11" id="KW-0633">Potassium transport</keyword>
<feature type="transmembrane region" description="Helical" evidence="11">
    <location>
        <begin position="203"/>
        <end position="226"/>
    </location>
</feature>
<comment type="similarity">
    <text evidence="11">Belongs to the HAK/KUP transporter (TC 2.A.72) family.</text>
</comment>
<evidence type="ECO:0000313" key="14">
    <source>
        <dbReference type="EMBL" id="ACT19149.1"/>
    </source>
</evidence>
<dbReference type="KEGG" id="gem:GM21_3121"/>
<evidence type="ECO:0000256" key="10">
    <source>
        <dbReference type="ARBA" id="ARBA00023136"/>
    </source>
</evidence>
<keyword evidence="9 11" id="KW-0406">Ion transport</keyword>
<dbReference type="EMBL" id="CP001661">
    <property type="protein sequence ID" value="ACT19149.1"/>
    <property type="molecule type" value="Genomic_DNA"/>
</dbReference>
<dbReference type="GO" id="GO:0015079">
    <property type="term" value="F:potassium ion transmembrane transporter activity"/>
    <property type="evidence" value="ECO:0007669"/>
    <property type="project" value="UniProtKB-UniRule"/>
</dbReference>
<evidence type="ECO:0000256" key="3">
    <source>
        <dbReference type="ARBA" id="ARBA00022475"/>
    </source>
</evidence>
<proteinExistence type="inferred from homology"/>
<evidence type="ECO:0000256" key="9">
    <source>
        <dbReference type="ARBA" id="ARBA00023065"/>
    </source>
</evidence>
<dbReference type="InterPro" id="IPR003855">
    <property type="entry name" value="K+_transporter"/>
</dbReference>
<feature type="transmembrane region" description="Helical" evidence="11">
    <location>
        <begin position="141"/>
        <end position="158"/>
    </location>
</feature>
<dbReference type="InterPro" id="IPR053951">
    <property type="entry name" value="K_trans_N"/>
</dbReference>
<gene>
    <name evidence="11" type="primary">kup</name>
    <name evidence="14" type="ordered locus">GM21_3121</name>
</gene>
<keyword evidence="8 11" id="KW-1133">Transmembrane helix</keyword>
<dbReference type="Pfam" id="PF02705">
    <property type="entry name" value="K_trans"/>
    <property type="match status" value="1"/>
</dbReference>
<evidence type="ECO:0000256" key="8">
    <source>
        <dbReference type="ARBA" id="ARBA00022989"/>
    </source>
</evidence>
<feature type="transmembrane region" description="Helical" evidence="11">
    <location>
        <begin position="12"/>
        <end position="39"/>
    </location>
</feature>
<dbReference type="STRING" id="443144.GM21_3121"/>
<keyword evidence="5 11" id="KW-0812">Transmembrane</keyword>
<sequence length="606" mass="66672">MKNGAPPSYWSGIVKAMGLVFGDIGTSPIYTLTVIFALTPPTLDNVFGILSLVFWTMTLLVSAEYAWLAMSLSRKGEGGTIVLKEILVRMLKPGRQLAFVVFLSYLGACLLLGDGVITPAISILSAVEGLELIPGLEHTGQGGLILIAAVIAVGLFLAQSKGTDKVAGAFGPIMVVWFGALAFSGLASISAMPSILSAINPYYALQFMLHHGLGGFFVLSEVILCATGGEALYADMGHLGRRPILRAWYFAFTALVINYFGQGVFLIGHPEAKNYLFGMVQHQAPFLYIPFLILTVLATVIASQAMISGVFSVVYQGITTRILPLLRVEFTSTHLKSQIYLSSVNWILMLAVLVVMLYFKRSEHLAAAYGLAVTGTMTITGIMMVMIFSRTTKKWKVPLAIAVTVVDLVFFLSCMNKIPHGGYWSIVLGAIPFCIIMVWTRGQRALYRALKPLDFDTFDVAYRQIYGKGKNIPGTALFFVKEWSVIPPYLVHCIIRSNIIYERNVLISILRTDEPYGLKVVLKREISAGLDAIEIKAGYLEILVIEEVLKENGIQEKVIFYGVEDIVTDNPVWKLFATIKRQTPNFVQFHNLPPAKLQGVVTRVEM</sequence>
<dbReference type="InterPro" id="IPR053952">
    <property type="entry name" value="K_trans_C"/>
</dbReference>
<dbReference type="HOGENOM" id="CLU_008142_4_2_7"/>
<keyword evidence="6 11" id="KW-0769">Symport</keyword>
<dbReference type="Pfam" id="PF22776">
    <property type="entry name" value="K_trans_C"/>
    <property type="match status" value="1"/>
</dbReference>
<keyword evidence="7 11" id="KW-0630">Potassium</keyword>
<comment type="catalytic activity">
    <reaction evidence="11">
        <text>K(+)(in) + H(+)(in) = K(+)(out) + H(+)(out)</text>
        <dbReference type="Rhea" id="RHEA:28490"/>
        <dbReference type="ChEBI" id="CHEBI:15378"/>
        <dbReference type="ChEBI" id="CHEBI:29103"/>
    </reaction>
</comment>
<dbReference type="eggNOG" id="COG3158">
    <property type="taxonomic scope" value="Bacteria"/>
</dbReference>
<feature type="transmembrane region" description="Helical" evidence="11">
    <location>
        <begin position="395"/>
        <end position="415"/>
    </location>
</feature>
<evidence type="ECO:0000256" key="2">
    <source>
        <dbReference type="ARBA" id="ARBA00022448"/>
    </source>
</evidence>
<dbReference type="GO" id="GO:0005886">
    <property type="term" value="C:plasma membrane"/>
    <property type="evidence" value="ECO:0007669"/>
    <property type="project" value="UniProtKB-SubCell"/>
</dbReference>
<dbReference type="PANTHER" id="PTHR30540:SF83">
    <property type="entry name" value="K+ POTASSIUM TRANSPORTER"/>
    <property type="match status" value="1"/>
</dbReference>
<feature type="domain" description="K+ potassium transporter integral membrane" evidence="12">
    <location>
        <begin position="13"/>
        <end position="451"/>
    </location>
</feature>